<reference evidence="2 3" key="1">
    <citation type="journal article" date="2007" name="DNA Res.">
        <title>Complete genomic structure of the bloom-forming toxic cyanobacterium Microcystis aeruginosa NIES-843.</title>
        <authorList>
            <person name="Kaneko T."/>
            <person name="Nakajima N."/>
            <person name="Okamoto S."/>
            <person name="Suzuki I."/>
            <person name="Tanabe Y."/>
            <person name="Tamaoki M."/>
            <person name="Nakamura Y."/>
            <person name="Kasai F."/>
            <person name="Watanabe A."/>
            <person name="Kawashima K."/>
            <person name="Kishida Y."/>
            <person name="Ono A."/>
            <person name="Shimizu Y."/>
            <person name="Takahashi C."/>
            <person name="Minami C."/>
            <person name="Fujishiro T."/>
            <person name="Kohara M."/>
            <person name="Katoh M."/>
            <person name="Nakazaki N."/>
            <person name="Nakayama S."/>
            <person name="Yamada M."/>
            <person name="Tabata S."/>
            <person name="Watanabe M.M."/>
        </authorList>
    </citation>
    <scope>NUCLEOTIDE SEQUENCE [LARGE SCALE GENOMIC DNA]</scope>
    <source>
        <strain evidence="3">NIES-843 / IAM M-247</strain>
    </source>
</reference>
<dbReference type="RefSeq" id="WP_012266354.1">
    <property type="nucleotide sequence ID" value="NC_010296.1"/>
</dbReference>
<dbReference type="PATRIC" id="fig|449447.4.peg.3144"/>
<keyword evidence="1" id="KW-1133">Transmembrane helix</keyword>
<evidence type="ECO:0000313" key="3">
    <source>
        <dbReference type="Proteomes" id="UP000001510"/>
    </source>
</evidence>
<sequence length="63" mass="7249">MDKEEIKRRINRRIDNDDQYAANISAALDAGDEAWLLTLIIEVIGVIIEIGSSIFNWIKRQFS</sequence>
<dbReference type="BioCyc" id="MAER449447:MAE_RS15030-MONOMER"/>
<name>B0JML5_MICAN</name>
<keyword evidence="3" id="KW-1185">Reference proteome</keyword>
<dbReference type="KEGG" id="mar:MAE_34780"/>
<feature type="transmembrane region" description="Helical" evidence="1">
    <location>
        <begin position="34"/>
        <end position="58"/>
    </location>
</feature>
<dbReference type="EnsemblBacteria" id="BAG03300">
    <property type="protein sequence ID" value="BAG03300"/>
    <property type="gene ID" value="MAE_34780"/>
</dbReference>
<accession>B0JML5</accession>
<keyword evidence="1" id="KW-0472">Membrane</keyword>
<keyword evidence="1" id="KW-0812">Transmembrane</keyword>
<gene>
    <name evidence="2" type="ordered locus">MAE_34780</name>
</gene>
<evidence type="ECO:0000313" key="2">
    <source>
        <dbReference type="EMBL" id="BAG03300.1"/>
    </source>
</evidence>
<proteinExistence type="predicted"/>
<organism evidence="2 3">
    <name type="scientific">Microcystis aeruginosa (strain NIES-843 / IAM M-2473)</name>
    <dbReference type="NCBI Taxonomy" id="449447"/>
    <lineage>
        <taxon>Bacteria</taxon>
        <taxon>Bacillati</taxon>
        <taxon>Cyanobacteriota</taxon>
        <taxon>Cyanophyceae</taxon>
        <taxon>Oscillatoriophycideae</taxon>
        <taxon>Chroococcales</taxon>
        <taxon>Microcystaceae</taxon>
        <taxon>Microcystis</taxon>
    </lineage>
</organism>
<dbReference type="PaxDb" id="449447-MAE_34780"/>
<dbReference type="EMBL" id="AP009552">
    <property type="protein sequence ID" value="BAG03300.1"/>
    <property type="molecule type" value="Genomic_DNA"/>
</dbReference>
<protein>
    <submittedName>
        <fullName evidence="2">Uncharacterized protein</fullName>
    </submittedName>
</protein>
<dbReference type="Proteomes" id="UP000001510">
    <property type="component" value="Chromosome"/>
</dbReference>
<evidence type="ECO:0000256" key="1">
    <source>
        <dbReference type="SAM" id="Phobius"/>
    </source>
</evidence>
<dbReference type="AlphaFoldDB" id="B0JML5"/>
<dbReference type="HOGENOM" id="CLU_2880838_0_0_3"/>